<comment type="caution">
    <text evidence="4">The sequence shown here is derived from an EMBL/GenBank/DDBJ whole genome shotgun (WGS) entry which is preliminary data.</text>
</comment>
<feature type="domain" description="FP protein C-terminal" evidence="3">
    <location>
        <begin position="249"/>
        <end position="296"/>
    </location>
</feature>
<reference evidence="4" key="2">
    <citation type="submission" date="2023-03" db="EMBL/GenBank/DDBJ databases">
        <authorList>
            <person name="Inwood S.N."/>
            <person name="Skelly J.G."/>
            <person name="Guhlin J."/>
            <person name="Harrop T.W.R."/>
            <person name="Goldson S.G."/>
            <person name="Dearden P.K."/>
        </authorList>
    </citation>
    <scope>NUCLEOTIDE SEQUENCE</scope>
    <source>
        <strain evidence="4">Irish</strain>
        <tissue evidence="4">Whole body</tissue>
    </source>
</reference>
<dbReference type="AlphaFoldDB" id="A0AA39C3N1"/>
<evidence type="ECO:0000256" key="1">
    <source>
        <dbReference type="SAM" id="Coils"/>
    </source>
</evidence>
<reference evidence="4" key="1">
    <citation type="journal article" date="2023" name="bioRxiv">
        <title>Scaffold-level genome assemblies of two parasitoid biocontrol wasps reveal the parthenogenesis mechanism and an associated novel virus.</title>
        <authorList>
            <person name="Inwood S."/>
            <person name="Skelly J."/>
            <person name="Guhlin J."/>
            <person name="Harrop T."/>
            <person name="Goldson S."/>
            <person name="Dearden P."/>
        </authorList>
    </citation>
    <scope>NUCLEOTIDE SEQUENCE</scope>
    <source>
        <strain evidence="4">Irish</strain>
        <tissue evidence="4">Whole body</tissue>
    </source>
</reference>
<feature type="coiled-coil region" evidence="1">
    <location>
        <begin position="83"/>
        <end position="117"/>
    </location>
</feature>
<proteinExistence type="predicted"/>
<dbReference type="InterPro" id="IPR057251">
    <property type="entry name" value="FP_C"/>
</dbReference>
<sequence length="301" mass="33909">MASDSKAIKLRSNSRSVSPGLTDDTLTSPVLTPSSSMEATLNSFIQQQTKFNEQQSKFNNNMSELLSQQSQNIKDQNSKLNEIHSIAKTVNDNQERINKLEQQNQFLTNKLTQLIGQNKILSNDIQGLKTSVTHANKSSSSEIIFSNVPVQLSNNLHSVVEKVLSALEAPQLVSDILQMRKINNKTLSSASSSDKRPNNISFIVRFKSENVARHLINLKRRKGLLSIKQVLDVDVQGSIFVNEFLNSTTHVLYRKAKEICKKNHWKYVWVSDGMIFARRDDNTDKINVVVENDLQLLTASI</sequence>
<keyword evidence="5" id="KW-1185">Reference proteome</keyword>
<evidence type="ECO:0000313" key="5">
    <source>
        <dbReference type="Proteomes" id="UP001168990"/>
    </source>
</evidence>
<gene>
    <name evidence="4" type="ORF">PV328_011041</name>
</gene>
<feature type="region of interest" description="Disordered" evidence="2">
    <location>
        <begin position="1"/>
        <end position="32"/>
    </location>
</feature>
<name>A0AA39C3N1_9HYME</name>
<dbReference type="Pfam" id="PF25298">
    <property type="entry name" value="Baculo_FP_2nd"/>
    <property type="match status" value="1"/>
</dbReference>
<evidence type="ECO:0000256" key="2">
    <source>
        <dbReference type="SAM" id="MobiDB-lite"/>
    </source>
</evidence>
<evidence type="ECO:0000313" key="4">
    <source>
        <dbReference type="EMBL" id="KAK0157283.1"/>
    </source>
</evidence>
<keyword evidence="1" id="KW-0175">Coiled coil</keyword>
<accession>A0AA39C3N1</accession>
<protein>
    <recommendedName>
        <fullName evidence="3">FP protein C-terminal domain-containing protein</fullName>
    </recommendedName>
</protein>
<organism evidence="4 5">
    <name type="scientific">Microctonus aethiopoides</name>
    <dbReference type="NCBI Taxonomy" id="144406"/>
    <lineage>
        <taxon>Eukaryota</taxon>
        <taxon>Metazoa</taxon>
        <taxon>Ecdysozoa</taxon>
        <taxon>Arthropoda</taxon>
        <taxon>Hexapoda</taxon>
        <taxon>Insecta</taxon>
        <taxon>Pterygota</taxon>
        <taxon>Neoptera</taxon>
        <taxon>Endopterygota</taxon>
        <taxon>Hymenoptera</taxon>
        <taxon>Apocrita</taxon>
        <taxon>Ichneumonoidea</taxon>
        <taxon>Braconidae</taxon>
        <taxon>Euphorinae</taxon>
        <taxon>Microctonus</taxon>
    </lineage>
</organism>
<evidence type="ECO:0000259" key="3">
    <source>
        <dbReference type="Pfam" id="PF25298"/>
    </source>
</evidence>
<dbReference type="Proteomes" id="UP001168990">
    <property type="component" value="Unassembled WGS sequence"/>
</dbReference>
<dbReference type="EMBL" id="JAQQBS010001425">
    <property type="protein sequence ID" value="KAK0157283.1"/>
    <property type="molecule type" value="Genomic_DNA"/>
</dbReference>